<reference evidence="2 3" key="1">
    <citation type="submission" date="2014-03" db="EMBL/GenBank/DDBJ databases">
        <title>The draft genome sequence of Marivita geojedonensis KCTC 23882.</title>
        <authorList>
            <person name="Lai Q."/>
            <person name="Shao Z."/>
        </authorList>
    </citation>
    <scope>NUCLEOTIDE SEQUENCE [LARGE SCALE GENOMIC DNA]</scope>
    <source>
        <strain evidence="2 3">DPG-138</strain>
    </source>
</reference>
<accession>A0A1X4NDS1</accession>
<organism evidence="2 3">
    <name type="scientific">Marivita geojedonensis</name>
    <dbReference type="NCBI Taxonomy" id="1123756"/>
    <lineage>
        <taxon>Bacteria</taxon>
        <taxon>Pseudomonadati</taxon>
        <taxon>Pseudomonadota</taxon>
        <taxon>Alphaproteobacteria</taxon>
        <taxon>Rhodobacterales</taxon>
        <taxon>Roseobacteraceae</taxon>
        <taxon>Marivita</taxon>
    </lineage>
</organism>
<name>A0A1X4NDS1_9RHOB</name>
<dbReference type="Pfam" id="PF20056">
    <property type="entry name" value="DUF6455"/>
    <property type="match status" value="1"/>
</dbReference>
<dbReference type="STRING" id="1123756.MGEO_18570"/>
<comment type="caution">
    <text evidence="2">The sequence shown here is derived from an EMBL/GenBank/DDBJ whole genome shotgun (WGS) entry which is preliminary data.</text>
</comment>
<dbReference type="InterPro" id="IPR045601">
    <property type="entry name" value="DUF6455"/>
</dbReference>
<dbReference type="Proteomes" id="UP000193926">
    <property type="component" value="Unassembled WGS sequence"/>
</dbReference>
<evidence type="ECO:0000313" key="3">
    <source>
        <dbReference type="Proteomes" id="UP000193926"/>
    </source>
</evidence>
<evidence type="ECO:0000313" key="2">
    <source>
        <dbReference type="EMBL" id="OSQ44946.1"/>
    </source>
</evidence>
<evidence type="ECO:0000259" key="1">
    <source>
        <dbReference type="Pfam" id="PF20056"/>
    </source>
</evidence>
<proteinExistence type="predicted"/>
<dbReference type="RefSeq" id="WP_085641214.1">
    <property type="nucleotide sequence ID" value="NZ_JFKC01000028.1"/>
</dbReference>
<protein>
    <recommendedName>
        <fullName evidence="1">DUF6455 domain-containing protein</fullName>
    </recommendedName>
</protein>
<gene>
    <name evidence="2" type="ORF">MGEO_18570</name>
</gene>
<sequence>MTEELNHSRWRPLGDTGVHFWLVQRMAKTCGVNTAQAAREGDIVEQEWVDMVQRCRSCQWVNGCERWLDRTDIDSSATPPADCLNADLLHLLSKRQNDGTE</sequence>
<keyword evidence="3" id="KW-1185">Reference proteome</keyword>
<feature type="domain" description="DUF6455" evidence="1">
    <location>
        <begin position="13"/>
        <end position="94"/>
    </location>
</feature>
<dbReference type="EMBL" id="JFKC01000028">
    <property type="protein sequence ID" value="OSQ44946.1"/>
    <property type="molecule type" value="Genomic_DNA"/>
</dbReference>
<dbReference type="AlphaFoldDB" id="A0A1X4NDS1"/>
<dbReference type="OrthoDB" id="7689275at2"/>